<dbReference type="InterPro" id="IPR030890">
    <property type="entry name" value="LP_HExxH_w_TonB"/>
</dbReference>
<comment type="caution">
    <text evidence="1">The sequence shown here is derived from an EMBL/GenBank/DDBJ whole genome shotgun (WGS) entry which is preliminary data.</text>
</comment>
<dbReference type="Pfam" id="PF15890">
    <property type="entry name" value="Peptidase_Mx1"/>
    <property type="match status" value="1"/>
</dbReference>
<dbReference type="EMBL" id="DXEZ01000114">
    <property type="protein sequence ID" value="HIX54180.1"/>
    <property type="molecule type" value="Genomic_DNA"/>
</dbReference>
<sequence>MITIKRFLLPIFALLILGSCSKEDLLEVDMHQYNSDNPANSELDKWILSSLTDPYNVEVIYRYNRNLTDVSKDIAPPKLDRIQPVMEAVLNLYLKPYEDLVGKSFIKTYAPKQYVLYGSVSYNSNGSVTLGTADGGRKVVLYDVNNFSVDDIEGSAGVRRKLRTIHHEFTHILNQNIPIPPEFQEITKADYDADWTGSSNTAEKAKELGFVSRYARSQYTEDFAEMTAHLLIHGQVWFDNYVFTSTPDAQEKLRKKEEQVVQYFKTAFNIDFRELQNEINQRLKDVYGAQDPADLNSFAAWLETKSVGKVVVDLSNSIYDQYGISDLFKQRWLSYKADVDSRGRFPTYMQLNFNSDVDMRLEIEYLNSSGGSFFYYYDFDMEVNAETKEVKFIKKYPEGDTGAHGNGQLSHGLPGFEEFWLPYLTENTFIAEWLPYEIDKDHDDYRSFGGFYVKDNPEDYFYGNLE</sequence>
<dbReference type="NCBIfam" id="TIGR04549">
    <property type="entry name" value="LP_HExxH_w_tonB"/>
    <property type="match status" value="1"/>
</dbReference>
<proteinExistence type="predicted"/>
<dbReference type="AlphaFoldDB" id="A0A9D1W860"/>
<dbReference type="PROSITE" id="PS51257">
    <property type="entry name" value="PROKAR_LIPOPROTEIN"/>
    <property type="match status" value="1"/>
</dbReference>
<reference evidence="1" key="2">
    <citation type="submission" date="2021-04" db="EMBL/GenBank/DDBJ databases">
        <authorList>
            <person name="Gilroy R."/>
        </authorList>
    </citation>
    <scope>NUCLEOTIDE SEQUENCE</scope>
    <source>
        <strain evidence="1">1719</strain>
    </source>
</reference>
<gene>
    <name evidence="1" type="ORF">H9853_04085</name>
</gene>
<evidence type="ECO:0008006" key="3">
    <source>
        <dbReference type="Google" id="ProtNLM"/>
    </source>
</evidence>
<dbReference type="Gene3D" id="3.40.390.70">
    <property type="match status" value="1"/>
</dbReference>
<name>A0A9D1W860_9SPHI</name>
<dbReference type="Proteomes" id="UP000824156">
    <property type="component" value="Unassembled WGS sequence"/>
</dbReference>
<organism evidence="1 2">
    <name type="scientific">Candidatus Sphingobacterium stercoripullorum</name>
    <dbReference type="NCBI Taxonomy" id="2838759"/>
    <lineage>
        <taxon>Bacteria</taxon>
        <taxon>Pseudomonadati</taxon>
        <taxon>Bacteroidota</taxon>
        <taxon>Sphingobacteriia</taxon>
        <taxon>Sphingobacteriales</taxon>
        <taxon>Sphingobacteriaceae</taxon>
        <taxon>Sphingobacterium</taxon>
    </lineage>
</organism>
<accession>A0A9D1W860</accession>
<evidence type="ECO:0000313" key="2">
    <source>
        <dbReference type="Proteomes" id="UP000824156"/>
    </source>
</evidence>
<reference evidence="1" key="1">
    <citation type="journal article" date="2021" name="PeerJ">
        <title>Extensive microbial diversity within the chicken gut microbiome revealed by metagenomics and culture.</title>
        <authorList>
            <person name="Gilroy R."/>
            <person name="Ravi A."/>
            <person name="Getino M."/>
            <person name="Pursley I."/>
            <person name="Horton D.L."/>
            <person name="Alikhan N.F."/>
            <person name="Baker D."/>
            <person name="Gharbi K."/>
            <person name="Hall N."/>
            <person name="Watson M."/>
            <person name="Adriaenssens E.M."/>
            <person name="Foster-Nyarko E."/>
            <person name="Jarju S."/>
            <person name="Secka A."/>
            <person name="Antonio M."/>
            <person name="Oren A."/>
            <person name="Chaudhuri R.R."/>
            <person name="La Ragione R."/>
            <person name="Hildebrand F."/>
            <person name="Pallen M.J."/>
        </authorList>
    </citation>
    <scope>NUCLEOTIDE SEQUENCE</scope>
    <source>
        <strain evidence="1">1719</strain>
    </source>
</reference>
<protein>
    <recommendedName>
        <fullName evidence="3">Substrate import-associated zinc metallohydrolase lipoprotein</fullName>
    </recommendedName>
</protein>
<evidence type="ECO:0000313" key="1">
    <source>
        <dbReference type="EMBL" id="HIX54180.1"/>
    </source>
</evidence>